<dbReference type="PIRSF" id="PIRSF016557">
    <property type="entry name" value="Caps_synth_CpsB"/>
    <property type="match status" value="1"/>
</dbReference>
<dbReference type="EC" id="3.1.3.48" evidence="2"/>
<dbReference type="PANTHER" id="PTHR39181:SF1">
    <property type="entry name" value="TYROSINE-PROTEIN PHOSPHATASE YWQE"/>
    <property type="match status" value="1"/>
</dbReference>
<evidence type="ECO:0000256" key="1">
    <source>
        <dbReference type="ARBA" id="ARBA00005750"/>
    </source>
</evidence>
<evidence type="ECO:0000256" key="2">
    <source>
        <dbReference type="ARBA" id="ARBA00013064"/>
    </source>
</evidence>
<gene>
    <name evidence="7" type="ORF">ThesuDRAFT_01780</name>
</gene>
<evidence type="ECO:0000256" key="3">
    <source>
        <dbReference type="ARBA" id="ARBA00022801"/>
    </source>
</evidence>
<dbReference type="GO" id="GO:0004725">
    <property type="term" value="F:protein tyrosine phosphatase activity"/>
    <property type="evidence" value="ECO:0007669"/>
    <property type="project" value="UniProtKB-EC"/>
</dbReference>
<evidence type="ECO:0000256" key="5">
    <source>
        <dbReference type="ARBA" id="ARBA00051722"/>
    </source>
</evidence>
<evidence type="ECO:0000313" key="8">
    <source>
        <dbReference type="Proteomes" id="UP000005710"/>
    </source>
</evidence>
<reference evidence="7" key="1">
    <citation type="submission" date="2010-10" db="EMBL/GenBank/DDBJ databases">
        <authorList>
            <consortium name="US DOE Joint Genome Institute (JGI-PGF)"/>
            <person name="Lucas S."/>
            <person name="Copeland A."/>
            <person name="Lapidus A."/>
            <person name="Bruce D."/>
            <person name="Goodwin L."/>
            <person name="Pitluck S."/>
            <person name="Kyrpides N."/>
            <person name="Mavromatis K."/>
            <person name="Detter J.C."/>
            <person name="Han C."/>
            <person name="Land M."/>
            <person name="Hauser L."/>
            <person name="Markowitz V."/>
            <person name="Cheng J.-F."/>
            <person name="Hugenholtz P."/>
            <person name="Woyke T."/>
            <person name="Wu D."/>
            <person name="Pukall R."/>
            <person name="Wahrenburg C."/>
            <person name="Brambilla E."/>
            <person name="Klenk H.-P."/>
            <person name="Eisen J.A."/>
        </authorList>
    </citation>
    <scope>NUCLEOTIDE SEQUENCE [LARGE SCALE GENOMIC DNA]</scope>
    <source>
        <strain evidence="7">DSM 13965</strain>
    </source>
</reference>
<name>K6QC77_9FIRM</name>
<accession>K6QC77</accession>
<feature type="region of interest" description="Disordered" evidence="6">
    <location>
        <begin position="1"/>
        <end position="34"/>
    </location>
</feature>
<dbReference type="GO" id="GO:0030145">
    <property type="term" value="F:manganese ion binding"/>
    <property type="evidence" value="ECO:0007669"/>
    <property type="project" value="InterPro"/>
</dbReference>
<sequence length="288" mass="31609">MKPEGIEPNRSQGQAVPGLEPRVAPAPGAGEAPWGRVDVHSHLLPGLDDGAADWDESLALAREAVADGTAEIIVTPHIYPEVYDNRPDTIYALAGELQRRLDGAAIPLRVRPGSEVFLLPDTALRWRRGGVVPLGGEGPYVLVEWNLMAVPPYAEGVLFDLQAAGAVPVIAHPERYLPVQRRPEWLVPLVERGVWLQITASSLLRPRRDPARKVAEWLVRRGMVHLIGSDAHGARRPPRLAEAYRVLERLPGGAETLAVVEQATAALRAGERTGLPRPAARRRRRFWL</sequence>
<dbReference type="eggNOG" id="COG4464">
    <property type="taxonomic scope" value="Bacteria"/>
</dbReference>
<comment type="caution">
    <text evidence="7">The sequence shown here is derived from an EMBL/GenBank/DDBJ whole genome shotgun (WGS) entry which is preliminary data.</text>
</comment>
<dbReference type="SUPFAM" id="SSF89550">
    <property type="entry name" value="PHP domain-like"/>
    <property type="match status" value="1"/>
</dbReference>
<dbReference type="AlphaFoldDB" id="K6QC77"/>
<evidence type="ECO:0000256" key="4">
    <source>
        <dbReference type="ARBA" id="ARBA00022912"/>
    </source>
</evidence>
<dbReference type="HOGENOM" id="CLU_085966_1_0_9"/>
<dbReference type="PANTHER" id="PTHR39181">
    <property type="entry name" value="TYROSINE-PROTEIN PHOSPHATASE YWQE"/>
    <property type="match status" value="1"/>
</dbReference>
<proteinExistence type="inferred from homology"/>
<evidence type="ECO:0000313" key="7">
    <source>
        <dbReference type="EMBL" id="EKP94056.1"/>
    </source>
</evidence>
<protein>
    <recommendedName>
        <fullName evidence="2">protein-tyrosine-phosphatase</fullName>
        <ecNumber evidence="2">3.1.3.48</ecNumber>
    </recommendedName>
</protein>
<dbReference type="Gene3D" id="3.20.20.140">
    <property type="entry name" value="Metal-dependent hydrolases"/>
    <property type="match status" value="1"/>
</dbReference>
<keyword evidence="3" id="KW-0378">Hydrolase</keyword>
<keyword evidence="4" id="KW-0904">Protein phosphatase</keyword>
<feature type="compositionally biased region" description="Low complexity" evidence="6">
    <location>
        <begin position="25"/>
        <end position="34"/>
    </location>
</feature>
<dbReference type="EMBL" id="AENY02000003">
    <property type="protein sequence ID" value="EKP94056.1"/>
    <property type="molecule type" value="Genomic_DNA"/>
</dbReference>
<dbReference type="InterPro" id="IPR016195">
    <property type="entry name" value="Pol/histidinol_Pase-like"/>
</dbReference>
<dbReference type="Pfam" id="PF19567">
    <property type="entry name" value="CpsB_CapC"/>
    <property type="match status" value="1"/>
</dbReference>
<comment type="catalytic activity">
    <reaction evidence="5">
        <text>O-phospho-L-tyrosyl-[protein] + H2O = L-tyrosyl-[protein] + phosphate</text>
        <dbReference type="Rhea" id="RHEA:10684"/>
        <dbReference type="Rhea" id="RHEA-COMP:10136"/>
        <dbReference type="Rhea" id="RHEA-COMP:20101"/>
        <dbReference type="ChEBI" id="CHEBI:15377"/>
        <dbReference type="ChEBI" id="CHEBI:43474"/>
        <dbReference type="ChEBI" id="CHEBI:46858"/>
        <dbReference type="ChEBI" id="CHEBI:61978"/>
        <dbReference type="EC" id="3.1.3.48"/>
    </reaction>
</comment>
<dbReference type="STRING" id="867903.ThesuDRAFT_01780"/>
<keyword evidence="8" id="KW-1185">Reference proteome</keyword>
<reference evidence="7" key="2">
    <citation type="submission" date="2012-10" db="EMBL/GenBank/DDBJ databases">
        <title>Improved high-quality draft of Thermaerobacter subterraneus C21, DSM 13965.</title>
        <authorList>
            <consortium name="DOE Joint Genome Institute"/>
            <person name="Eisen J."/>
            <person name="Huntemann M."/>
            <person name="Wei C.-L."/>
            <person name="Han J."/>
            <person name="Detter J.C."/>
            <person name="Han C."/>
            <person name="Tapia R."/>
            <person name="Chen A."/>
            <person name="Kyrpides N."/>
            <person name="Mavromatis K."/>
            <person name="Markowitz V."/>
            <person name="Szeto E."/>
            <person name="Ivanova N."/>
            <person name="Mikhailova N."/>
            <person name="Ovchinnikova G."/>
            <person name="Pagani I."/>
            <person name="Pati A."/>
            <person name="Goodwin L."/>
            <person name="Nordberg H.P."/>
            <person name="Cantor M.N."/>
            <person name="Hua S.X."/>
            <person name="Woyke T."/>
            <person name="Eisen J."/>
            <person name="Klenk H.-P."/>
        </authorList>
    </citation>
    <scope>NUCLEOTIDE SEQUENCE [LARGE SCALE GENOMIC DNA]</scope>
    <source>
        <strain evidence="7">DSM 13965</strain>
    </source>
</reference>
<comment type="similarity">
    <text evidence="1">Belongs to the metallo-dependent hydrolases superfamily. CpsB/CapC family.</text>
</comment>
<dbReference type="Proteomes" id="UP000005710">
    <property type="component" value="Unassembled WGS sequence"/>
</dbReference>
<organism evidence="7 8">
    <name type="scientific">Thermaerobacter subterraneus DSM 13965</name>
    <dbReference type="NCBI Taxonomy" id="867903"/>
    <lineage>
        <taxon>Bacteria</taxon>
        <taxon>Bacillati</taxon>
        <taxon>Bacillota</taxon>
        <taxon>Clostridia</taxon>
        <taxon>Eubacteriales</taxon>
        <taxon>Clostridiales Family XVII. Incertae Sedis</taxon>
        <taxon>Thermaerobacter</taxon>
    </lineage>
</organism>
<evidence type="ECO:0000256" key="6">
    <source>
        <dbReference type="SAM" id="MobiDB-lite"/>
    </source>
</evidence>
<dbReference type="InterPro" id="IPR016667">
    <property type="entry name" value="Caps_polysacc_synth_CpsB/CapC"/>
</dbReference>